<evidence type="ECO:0000313" key="2">
    <source>
        <dbReference type="Proteomes" id="UP000241690"/>
    </source>
</evidence>
<dbReference type="InterPro" id="IPR036291">
    <property type="entry name" value="NAD(P)-bd_dom_sf"/>
</dbReference>
<dbReference type="Proteomes" id="UP000241690">
    <property type="component" value="Unassembled WGS sequence"/>
</dbReference>
<keyword evidence="2" id="KW-1185">Reference proteome</keyword>
<dbReference type="PANTHER" id="PTHR45458">
    <property type="entry name" value="SHORT-CHAIN DEHYDROGENASE/REDUCTASE SDR"/>
    <property type="match status" value="1"/>
</dbReference>
<name>A0A2T3ZYS6_TRIHA</name>
<dbReference type="InterPro" id="IPR052184">
    <property type="entry name" value="SDR_enzymes"/>
</dbReference>
<dbReference type="EMBL" id="KZ679690">
    <property type="protein sequence ID" value="PTB49962.1"/>
    <property type="molecule type" value="Genomic_DNA"/>
</dbReference>
<organism evidence="1 2">
    <name type="scientific">Trichoderma harzianum CBS 226.95</name>
    <dbReference type="NCBI Taxonomy" id="983964"/>
    <lineage>
        <taxon>Eukaryota</taxon>
        <taxon>Fungi</taxon>
        <taxon>Dikarya</taxon>
        <taxon>Ascomycota</taxon>
        <taxon>Pezizomycotina</taxon>
        <taxon>Sordariomycetes</taxon>
        <taxon>Hypocreomycetidae</taxon>
        <taxon>Hypocreales</taxon>
        <taxon>Hypocreaceae</taxon>
        <taxon>Trichoderma</taxon>
    </lineage>
</organism>
<proteinExistence type="predicted"/>
<evidence type="ECO:0008006" key="3">
    <source>
        <dbReference type="Google" id="ProtNLM"/>
    </source>
</evidence>
<reference evidence="1 2" key="1">
    <citation type="submission" date="2016-07" db="EMBL/GenBank/DDBJ databases">
        <title>Multiple horizontal gene transfer events from other fungi enriched the ability of initially mycotrophic Trichoderma (Ascomycota) to feed on dead plant biomass.</title>
        <authorList>
            <consortium name="DOE Joint Genome Institute"/>
            <person name="Aerts A."/>
            <person name="Atanasova L."/>
            <person name="Chenthamara K."/>
            <person name="Zhang J."/>
            <person name="Grujic M."/>
            <person name="Henrissat B."/>
            <person name="Kuo A."/>
            <person name="Salamov A."/>
            <person name="Lipzen A."/>
            <person name="Labutti K."/>
            <person name="Barry K."/>
            <person name="Miao Y."/>
            <person name="Rahimi M.J."/>
            <person name="Shen Q."/>
            <person name="Grigoriev I.V."/>
            <person name="Kubicek C.P."/>
            <person name="Druzhinina I.S."/>
        </authorList>
    </citation>
    <scope>NUCLEOTIDE SEQUENCE [LARGE SCALE GENOMIC DNA]</scope>
    <source>
        <strain evidence="1 2">CBS 226.95</strain>
    </source>
</reference>
<dbReference type="PRINTS" id="PR00081">
    <property type="entry name" value="GDHRDH"/>
</dbReference>
<dbReference type="AlphaFoldDB" id="A0A2T3ZYS6"/>
<protein>
    <recommendedName>
        <fullName evidence="3">NAD(P)-binding protein</fullName>
    </recommendedName>
</protein>
<dbReference type="SUPFAM" id="SSF51735">
    <property type="entry name" value="NAD(P)-binding Rossmann-fold domains"/>
    <property type="match status" value="1"/>
</dbReference>
<dbReference type="InterPro" id="IPR002347">
    <property type="entry name" value="SDR_fam"/>
</dbReference>
<dbReference type="Gene3D" id="3.40.50.720">
    <property type="entry name" value="NAD(P)-binding Rossmann-like Domain"/>
    <property type="match status" value="1"/>
</dbReference>
<dbReference type="GO" id="GO:0016616">
    <property type="term" value="F:oxidoreductase activity, acting on the CH-OH group of donors, NAD or NADP as acceptor"/>
    <property type="evidence" value="ECO:0007669"/>
    <property type="project" value="TreeGrafter"/>
</dbReference>
<gene>
    <name evidence="1" type="ORF">M431DRAFT_499972</name>
</gene>
<accession>A0A2T3ZYS6</accession>
<dbReference type="PANTHER" id="PTHR45458:SF2">
    <property type="entry name" value="OXIDOREDUCTASE, SHORT CHAIN DEHYDROGENASE_REDUCTASE FAMILY SUPERFAMILY (AFU_ORTHOLOGUE AFUA_3G13450)"/>
    <property type="match status" value="1"/>
</dbReference>
<evidence type="ECO:0000313" key="1">
    <source>
        <dbReference type="EMBL" id="PTB49962.1"/>
    </source>
</evidence>
<dbReference type="RefSeq" id="XP_024769639.1">
    <property type="nucleotide sequence ID" value="XM_024917866.1"/>
</dbReference>
<dbReference type="Pfam" id="PF00106">
    <property type="entry name" value="adh_short"/>
    <property type="match status" value="1"/>
</dbReference>
<sequence length="250" mass="26891">MSSPKSILLIGGSRGIGLGIVKQALSVFPEATIFATARDSSKANELQDVVNASNGRVQVIAADANDSNSLHLAAEEIGRLTDSLDIVIYNSGILNGFGNLLEVGIQPLIENITTNVYGAYYTATEFVPLLLKSKYEKKTLVLLSSSFASMQLSDEISAVHESLFGSGYDATAMYNISKTALNRLGKELDIVLSRQGLPVVLIHPGLVKTDMNPYGDIDISESVSGIVNVIQSFKAGKKNFYDWSGNELPW</sequence>
<dbReference type="GeneID" id="36626435"/>